<comment type="subcellular location">
    <subcellularLocation>
        <location evidence="2">Cell inner membrane</location>
        <topology evidence="2">Multi-pass membrane protein</topology>
    </subcellularLocation>
</comment>
<dbReference type="AlphaFoldDB" id="A0A0W0R4E1"/>
<name>A0A0W0R4E1_9GAMM</name>
<dbReference type="RefSeq" id="WP_058461634.1">
    <property type="nucleotide sequence ID" value="NZ_CAAAHS010000004.1"/>
</dbReference>
<evidence type="ECO:0000256" key="8">
    <source>
        <dbReference type="ARBA" id="ARBA00022692"/>
    </source>
</evidence>
<dbReference type="Pfam" id="PF03379">
    <property type="entry name" value="CcmB"/>
    <property type="match status" value="1"/>
</dbReference>
<dbReference type="PIRSF" id="PIRSF002764">
    <property type="entry name" value="CcmB"/>
    <property type="match status" value="1"/>
</dbReference>
<dbReference type="EMBL" id="LNKA01000001">
    <property type="protein sequence ID" value="KTC65911.1"/>
    <property type="molecule type" value="Genomic_DNA"/>
</dbReference>
<gene>
    <name evidence="14" type="primary">ccmB</name>
    <name evidence="14" type="ORF">Lade_0569</name>
    <name evidence="15" type="ORF">NCTC12735_01165</name>
</gene>
<dbReference type="GO" id="GO:0015232">
    <property type="term" value="F:heme transmembrane transporter activity"/>
    <property type="evidence" value="ECO:0007669"/>
    <property type="project" value="InterPro"/>
</dbReference>
<comment type="similarity">
    <text evidence="3 12">Belongs to the CcmB/CycW/HelB family.</text>
</comment>
<keyword evidence="9 12" id="KW-0201">Cytochrome c-type biogenesis</keyword>
<dbReference type="KEGG" id="ladl:NCTC12735_01165"/>
<accession>A0A0W0R4E1</accession>
<evidence type="ECO:0000256" key="5">
    <source>
        <dbReference type="ARBA" id="ARBA00022448"/>
    </source>
</evidence>
<keyword evidence="15" id="KW-0614">Plasmid</keyword>
<keyword evidence="16" id="KW-1185">Reference proteome</keyword>
<dbReference type="PATRIC" id="fig|45056.6.peg.589"/>
<dbReference type="GO" id="GO:1903607">
    <property type="term" value="P:cytochrome c biosynthetic process"/>
    <property type="evidence" value="ECO:0007669"/>
    <property type="project" value="TreeGrafter"/>
</dbReference>
<keyword evidence="11 12" id="KW-0472">Membrane</keyword>
<dbReference type="GO" id="GO:0017004">
    <property type="term" value="P:cytochrome complex assembly"/>
    <property type="evidence" value="ECO:0007669"/>
    <property type="project" value="UniProtKB-KW"/>
</dbReference>
<keyword evidence="7 12" id="KW-0997">Cell inner membrane</keyword>
<dbReference type="STRING" id="45056.Lade_0569"/>
<organism evidence="14 16">
    <name type="scientific">Legionella adelaidensis</name>
    <dbReference type="NCBI Taxonomy" id="45056"/>
    <lineage>
        <taxon>Bacteria</taxon>
        <taxon>Pseudomonadati</taxon>
        <taxon>Pseudomonadota</taxon>
        <taxon>Gammaproteobacteria</taxon>
        <taxon>Legionellales</taxon>
        <taxon>Legionellaceae</taxon>
        <taxon>Legionella</taxon>
    </lineage>
</organism>
<feature type="transmembrane region" description="Helical" evidence="13">
    <location>
        <begin position="106"/>
        <end position="123"/>
    </location>
</feature>
<sequence length="223" mass="24784">MKSLFIQQVQRELLLNSRQYNLLINSCLFYLMILVFFPLSMPADPQLLRTIAPGIFWMALLLSLLLSAERLFQQDYEDGVLEQWIVAGTSMSLLVCAKIITQWVLNIIPIILFTPLIALLFDLKAFEIFILEVSLFLGSPAILYLCALVAAFSLGIKQKGIFMALILLPLTIPILIFGSSALQLAMQQLPTNGILALLLAISLIAITLLPFAIASVIRFSLAE</sequence>
<feature type="transmembrane region" description="Helical" evidence="13">
    <location>
        <begin position="161"/>
        <end position="182"/>
    </location>
</feature>
<dbReference type="PANTHER" id="PTHR30070:SF1">
    <property type="entry name" value="CYTOCHROME C BIOGENESIS B-RELATED"/>
    <property type="match status" value="1"/>
</dbReference>
<dbReference type="Proteomes" id="UP000054859">
    <property type="component" value="Unassembled WGS sequence"/>
</dbReference>
<reference evidence="14 16" key="1">
    <citation type="submission" date="2015-11" db="EMBL/GenBank/DDBJ databases">
        <title>Identification of large and diverse effector repertoires of 38 Legionella species.</title>
        <authorList>
            <person name="Burstein D."/>
            <person name="Amaro F."/>
            <person name="Zusman T."/>
            <person name="Lifshitz Z."/>
            <person name="Cohen O."/>
            <person name="Gilbert J.A."/>
            <person name="Pupko T."/>
            <person name="Shuman H.A."/>
            <person name="Segal G."/>
        </authorList>
    </citation>
    <scope>NUCLEOTIDE SEQUENCE [LARGE SCALE GENOMIC DNA]</scope>
    <source>
        <strain evidence="14 16">1762-AUS-E</strain>
    </source>
</reference>
<dbReference type="PANTHER" id="PTHR30070">
    <property type="entry name" value="HEME EXPORTER PROTEIN B"/>
    <property type="match status" value="1"/>
</dbReference>
<dbReference type="EMBL" id="LR134427">
    <property type="protein sequence ID" value="VEH85531.1"/>
    <property type="molecule type" value="Genomic_DNA"/>
</dbReference>
<evidence type="ECO:0000256" key="11">
    <source>
        <dbReference type="ARBA" id="ARBA00023136"/>
    </source>
</evidence>
<evidence type="ECO:0000256" key="4">
    <source>
        <dbReference type="ARBA" id="ARBA00016452"/>
    </source>
</evidence>
<dbReference type="PRINTS" id="PR01414">
    <property type="entry name" value="CCMBBIOGNSIS"/>
</dbReference>
<dbReference type="GO" id="GO:0005886">
    <property type="term" value="C:plasma membrane"/>
    <property type="evidence" value="ECO:0007669"/>
    <property type="project" value="UniProtKB-SubCell"/>
</dbReference>
<dbReference type="OrthoDB" id="9799895at2"/>
<feature type="transmembrane region" description="Helical" evidence="13">
    <location>
        <begin position="135"/>
        <end position="155"/>
    </location>
</feature>
<evidence type="ECO:0000256" key="9">
    <source>
        <dbReference type="ARBA" id="ARBA00022748"/>
    </source>
</evidence>
<dbReference type="Proteomes" id="UP000281170">
    <property type="component" value="Plasmid 18"/>
</dbReference>
<protein>
    <recommendedName>
        <fullName evidence="4 12">Heme exporter protein B</fullName>
    </recommendedName>
</protein>
<evidence type="ECO:0000256" key="13">
    <source>
        <dbReference type="SAM" id="Phobius"/>
    </source>
</evidence>
<geneLocation type="plasmid" evidence="15 17">
    <name>18</name>
</geneLocation>
<evidence type="ECO:0000313" key="16">
    <source>
        <dbReference type="Proteomes" id="UP000054859"/>
    </source>
</evidence>
<dbReference type="InterPro" id="IPR026031">
    <property type="entry name" value="Cyt_c_CcmB_bac"/>
</dbReference>
<keyword evidence="5 12" id="KW-0813">Transport</keyword>
<evidence type="ECO:0000256" key="1">
    <source>
        <dbReference type="ARBA" id="ARBA00002442"/>
    </source>
</evidence>
<evidence type="ECO:0000313" key="14">
    <source>
        <dbReference type="EMBL" id="KTC65911.1"/>
    </source>
</evidence>
<evidence type="ECO:0000256" key="2">
    <source>
        <dbReference type="ARBA" id="ARBA00004429"/>
    </source>
</evidence>
<evidence type="ECO:0000256" key="10">
    <source>
        <dbReference type="ARBA" id="ARBA00022989"/>
    </source>
</evidence>
<reference evidence="15 17" key="2">
    <citation type="submission" date="2018-12" db="EMBL/GenBank/DDBJ databases">
        <authorList>
            <consortium name="Pathogen Informatics"/>
        </authorList>
    </citation>
    <scope>NUCLEOTIDE SEQUENCE [LARGE SCALE GENOMIC DNA]</scope>
    <source>
        <strain evidence="15 17">NCTC12735</strain>
        <plasmid evidence="17">18</plasmid>
    </source>
</reference>
<evidence type="ECO:0000313" key="15">
    <source>
        <dbReference type="EMBL" id="VEH85531.1"/>
    </source>
</evidence>
<evidence type="ECO:0000256" key="7">
    <source>
        <dbReference type="ARBA" id="ARBA00022519"/>
    </source>
</evidence>
<feature type="transmembrane region" description="Helical" evidence="13">
    <location>
        <begin position="20"/>
        <end position="41"/>
    </location>
</feature>
<keyword evidence="8 13" id="KW-0812">Transmembrane</keyword>
<keyword evidence="10 13" id="KW-1133">Transmembrane helix</keyword>
<evidence type="ECO:0000256" key="6">
    <source>
        <dbReference type="ARBA" id="ARBA00022475"/>
    </source>
</evidence>
<proteinExistence type="inferred from homology"/>
<comment type="function">
    <text evidence="1 12">Required for the export of heme to the periplasm for the biogenesis of c-type cytochromes.</text>
</comment>
<evidence type="ECO:0000256" key="12">
    <source>
        <dbReference type="PIRNR" id="PIRNR002764"/>
    </source>
</evidence>
<evidence type="ECO:0000256" key="3">
    <source>
        <dbReference type="ARBA" id="ARBA00010544"/>
    </source>
</evidence>
<dbReference type="NCBIfam" id="TIGR01190">
    <property type="entry name" value="ccmB"/>
    <property type="match status" value="1"/>
</dbReference>
<feature type="transmembrane region" description="Helical" evidence="13">
    <location>
        <begin position="194"/>
        <end position="217"/>
    </location>
</feature>
<dbReference type="InterPro" id="IPR003544">
    <property type="entry name" value="Cyt_c_biogenesis_CcmB"/>
</dbReference>
<evidence type="ECO:0000313" key="17">
    <source>
        <dbReference type="Proteomes" id="UP000281170"/>
    </source>
</evidence>
<keyword evidence="6 12" id="KW-1003">Cell membrane</keyword>